<evidence type="ECO:0000313" key="9">
    <source>
        <dbReference type="EMBL" id="ACB84996.1"/>
    </source>
</evidence>
<feature type="transmembrane region" description="Helical" evidence="7">
    <location>
        <begin position="264"/>
        <end position="284"/>
    </location>
</feature>
<evidence type="ECO:0000256" key="1">
    <source>
        <dbReference type="ARBA" id="ARBA00004651"/>
    </source>
</evidence>
<dbReference type="GO" id="GO:0044780">
    <property type="term" value="P:bacterial-type flagellum assembly"/>
    <property type="evidence" value="ECO:0007669"/>
    <property type="project" value="InterPro"/>
</dbReference>
<dbReference type="InterPro" id="IPR006301">
    <property type="entry name" value="FlhA"/>
</dbReference>
<evidence type="ECO:0000256" key="4">
    <source>
        <dbReference type="ARBA" id="ARBA00022692"/>
    </source>
</evidence>
<dbReference type="Proteomes" id="UP000001683">
    <property type="component" value="Chromosome"/>
</dbReference>
<feature type="transmembrane region" description="Helical" evidence="7">
    <location>
        <begin position="188"/>
        <end position="210"/>
    </location>
</feature>
<dbReference type="Gene3D" id="3.40.50.12790">
    <property type="entry name" value="FHIPEP family, domain 4"/>
    <property type="match status" value="1"/>
</dbReference>
<protein>
    <recommendedName>
        <fullName evidence="7">Flagellar biosynthesis protein FlhA</fullName>
    </recommendedName>
</protein>
<evidence type="ECO:0000256" key="5">
    <source>
        <dbReference type="ARBA" id="ARBA00022989"/>
    </source>
</evidence>
<dbReference type="RefSeq" id="WP_012447870.1">
    <property type="nucleotide sequence ID" value="NC_010718.1"/>
</dbReference>
<reference evidence="9 10" key="1">
    <citation type="submission" date="2008-04" db="EMBL/GenBank/DDBJ databases">
        <title>Complete sequence of chromosome of Natranaerobius thermophilus JW/NM-WN-LF.</title>
        <authorList>
            <consortium name="US DOE Joint Genome Institute"/>
            <person name="Copeland A."/>
            <person name="Lucas S."/>
            <person name="Lapidus A."/>
            <person name="Glavina del Rio T."/>
            <person name="Dalin E."/>
            <person name="Tice H."/>
            <person name="Bruce D."/>
            <person name="Goodwin L."/>
            <person name="Pitluck S."/>
            <person name="Chertkov O."/>
            <person name="Brettin T."/>
            <person name="Detter J.C."/>
            <person name="Han C."/>
            <person name="Kuske C.R."/>
            <person name="Schmutz J."/>
            <person name="Larimer F."/>
            <person name="Land M."/>
            <person name="Hauser L."/>
            <person name="Kyrpides N."/>
            <person name="Lykidis A."/>
            <person name="Mesbah N.M."/>
            <person name="Wiegel J."/>
        </authorList>
    </citation>
    <scope>NUCLEOTIDE SEQUENCE [LARGE SCALE GENOMIC DNA]</scope>
    <source>
        <strain evidence="10">ATCC BAA-1301 / DSM 18059 / JW/NM-WN-LF</strain>
    </source>
</reference>
<keyword evidence="9" id="KW-0282">Flagellum</keyword>
<evidence type="ECO:0000256" key="7">
    <source>
        <dbReference type="RuleBase" id="RU364093"/>
    </source>
</evidence>
<dbReference type="AlphaFoldDB" id="B2A366"/>
<dbReference type="KEGG" id="nth:Nther_1413"/>
<organism evidence="9 10">
    <name type="scientific">Natranaerobius thermophilus (strain ATCC BAA-1301 / DSM 18059 / JW/NM-WN-LF)</name>
    <dbReference type="NCBI Taxonomy" id="457570"/>
    <lineage>
        <taxon>Bacteria</taxon>
        <taxon>Bacillati</taxon>
        <taxon>Bacillota</taxon>
        <taxon>Clostridia</taxon>
        <taxon>Natranaerobiales</taxon>
        <taxon>Natranaerobiaceae</taxon>
        <taxon>Natranaerobius</taxon>
    </lineage>
</organism>
<name>B2A366_NATTJ</name>
<comment type="subcellular location">
    <subcellularLocation>
        <location evidence="1 7">Cell membrane</location>
        <topology evidence="1 7">Multi-pass membrane protein</topology>
    </subcellularLocation>
</comment>
<feature type="transmembrane region" description="Helical" evidence="7">
    <location>
        <begin position="6"/>
        <end position="23"/>
    </location>
</feature>
<feature type="transmembrane region" description="Helical" evidence="7">
    <location>
        <begin position="55"/>
        <end position="72"/>
    </location>
</feature>
<keyword evidence="9" id="KW-0969">Cilium</keyword>
<dbReference type="NCBIfam" id="TIGR01398">
    <property type="entry name" value="FlhA"/>
    <property type="match status" value="1"/>
</dbReference>
<evidence type="ECO:0000256" key="8">
    <source>
        <dbReference type="SAM" id="MobiDB-lite"/>
    </source>
</evidence>
<dbReference type="InParanoid" id="B2A366"/>
<accession>B2A366</accession>
<keyword evidence="7" id="KW-1006">Bacterial flagellum protein export</keyword>
<keyword evidence="7" id="KW-0813">Transport</keyword>
<sequence length="686" mass="75460">MRHVDLIVVLAVIAIVLMLILPVPPELLDFLLVLNITVALTILLISMYTLEPLQFSIFPTLLLLVTIYRLALNVSSTRLILLDAYAGEVIMQFGEFVVGGNPIVGFVIFLILISIQFIVITKGAERVSEVTARFTLDAMPGKQMAIDADLNSGLIDEQQAKERREAVEQEADFYGAMDGASKFVKGDAIAGIVITIINILGGFVIGMAQQGMTFQEALQTFTLLTVGDGLVTQIPALLVSTSTGIVVTRAASDSNLGQDVVRQILAHPKVLFIVGGVLAAVGAFPGMPPLPFLALGSIMGFLGFQLRTSLKSEEPTPEEEQAAATEEEAEEYRSPENVMSLLKIDPIEFEFGYGLLPLADPDQGGDLLDRVTMIRRQVAMELGIVVPVIRVRDNIQLSSNEYCIKIKGVEVAKEEVLPNHYLVMIPGDSSGKPEDLGLEGTETKEPVFGLPALWIDESQREQAEMSGYTVVDPPSVLATHLTEIIKQHAHELLGRQETKELIDNVKNDYPAVVEELVDNILNIGEIRKVLANLLKEGVSIKNLLTILETLTDYGAVTKDTDMLTEYVRQNLNREITTKLKELQGEPIKVITLSPELEQKISDSIKQTDHGNYLSIEPQVTQKIQKQLKNYTEQLTQQGLQPIVVTSPMVRLYFKRLTEGFLPNLMVVSFHELDPQIEAQSVGVVNT</sequence>
<reference evidence="9 10" key="2">
    <citation type="journal article" date="2011" name="J. Bacteriol.">
        <title>Complete genome sequence of the anaerobic, halophilic alkalithermophile Natranaerobius thermophilus JW/NM-WN-LF.</title>
        <authorList>
            <person name="Zhao B."/>
            <person name="Mesbah N.M."/>
            <person name="Dalin E."/>
            <person name="Goodwin L."/>
            <person name="Nolan M."/>
            <person name="Pitluck S."/>
            <person name="Chertkov O."/>
            <person name="Brettin T.S."/>
            <person name="Han J."/>
            <person name="Larimer F.W."/>
            <person name="Land M.L."/>
            <person name="Hauser L."/>
            <person name="Kyrpides N."/>
            <person name="Wiegel J."/>
        </authorList>
    </citation>
    <scope>NUCLEOTIDE SEQUENCE [LARGE SCALE GENOMIC DNA]</scope>
    <source>
        <strain evidence="10">ATCC BAA-1301 / DSM 18059 / JW/NM-WN-LF</strain>
    </source>
</reference>
<dbReference type="InterPro" id="IPR042196">
    <property type="entry name" value="FHIPEP_4"/>
</dbReference>
<gene>
    <name evidence="7" type="primary">flhA</name>
    <name evidence="9" type="ordered locus">Nther_1413</name>
</gene>
<dbReference type="Gene3D" id="3.40.30.60">
    <property type="entry name" value="FHIPEP family, domain 1"/>
    <property type="match status" value="1"/>
</dbReference>
<keyword evidence="9" id="KW-0966">Cell projection</keyword>
<dbReference type="OrthoDB" id="9759185at2"/>
<dbReference type="PRINTS" id="PR00949">
    <property type="entry name" value="TYPE3IMAPROT"/>
</dbReference>
<evidence type="ECO:0000256" key="3">
    <source>
        <dbReference type="ARBA" id="ARBA00022475"/>
    </source>
</evidence>
<dbReference type="Pfam" id="PF00771">
    <property type="entry name" value="FHIPEP"/>
    <property type="match status" value="1"/>
</dbReference>
<comment type="function">
    <text evidence="7">Required for formation of the rod structure of the flagellar apparatus. Together with FliI and FliH, may constitute the export apparatus of flagellin.</text>
</comment>
<feature type="region of interest" description="Disordered" evidence="8">
    <location>
        <begin position="311"/>
        <end position="331"/>
    </location>
</feature>
<keyword evidence="5 7" id="KW-1133">Transmembrane helix</keyword>
<dbReference type="PIRSF" id="PIRSF005419">
    <property type="entry name" value="FlhA"/>
    <property type="match status" value="1"/>
</dbReference>
<evidence type="ECO:0000256" key="6">
    <source>
        <dbReference type="ARBA" id="ARBA00023136"/>
    </source>
</evidence>
<keyword evidence="6 7" id="KW-0472">Membrane</keyword>
<feature type="compositionally biased region" description="Acidic residues" evidence="8">
    <location>
        <begin position="315"/>
        <end position="330"/>
    </location>
</feature>
<dbReference type="GO" id="GO:0005886">
    <property type="term" value="C:plasma membrane"/>
    <property type="evidence" value="ECO:0007669"/>
    <property type="project" value="UniProtKB-SubCell"/>
</dbReference>
<keyword evidence="7" id="KW-1005">Bacterial flagellum biogenesis</keyword>
<feature type="transmembrane region" description="Helical" evidence="7">
    <location>
        <begin position="103"/>
        <end position="120"/>
    </location>
</feature>
<dbReference type="HOGENOM" id="CLU_015346_3_0_9"/>
<keyword evidence="4 7" id="KW-0812">Transmembrane</keyword>
<keyword evidence="3 7" id="KW-1003">Cell membrane</keyword>
<feature type="transmembrane region" description="Helical" evidence="7">
    <location>
        <begin position="30"/>
        <end position="49"/>
    </location>
</feature>
<dbReference type="EMBL" id="CP001034">
    <property type="protein sequence ID" value="ACB84996.1"/>
    <property type="molecule type" value="Genomic_DNA"/>
</dbReference>
<keyword evidence="7" id="KW-0653">Protein transport</keyword>
<dbReference type="InterPro" id="IPR042193">
    <property type="entry name" value="FHIPEP_3"/>
</dbReference>
<dbReference type="InterPro" id="IPR042194">
    <property type="entry name" value="FHIPEP_1"/>
</dbReference>
<dbReference type="GO" id="GO:0009306">
    <property type="term" value="P:protein secretion"/>
    <property type="evidence" value="ECO:0007669"/>
    <property type="project" value="InterPro"/>
</dbReference>
<dbReference type="PANTHER" id="PTHR30161">
    <property type="entry name" value="FLAGELLAR EXPORT PROTEIN, MEMBRANE FLHA SUBUNIT-RELATED"/>
    <property type="match status" value="1"/>
</dbReference>
<comment type="similarity">
    <text evidence="2 7">Belongs to the FHIPEP (flagella/HR/invasion proteins export pore) family.</text>
</comment>
<dbReference type="eggNOG" id="COG1298">
    <property type="taxonomic scope" value="Bacteria"/>
</dbReference>
<dbReference type="STRING" id="457570.Nther_1413"/>
<evidence type="ECO:0000313" key="10">
    <source>
        <dbReference type="Proteomes" id="UP000001683"/>
    </source>
</evidence>
<evidence type="ECO:0000256" key="2">
    <source>
        <dbReference type="ARBA" id="ARBA00008835"/>
    </source>
</evidence>
<keyword evidence="10" id="KW-1185">Reference proteome</keyword>
<dbReference type="InterPro" id="IPR001712">
    <property type="entry name" value="T3SS_FHIPEP"/>
</dbReference>
<proteinExistence type="inferred from homology"/>
<comment type="caution">
    <text evidence="7">Lacks conserved residue(s) required for the propagation of feature annotation.</text>
</comment>
<dbReference type="PANTHER" id="PTHR30161:SF1">
    <property type="entry name" value="FLAGELLAR BIOSYNTHESIS PROTEIN FLHA-RELATED"/>
    <property type="match status" value="1"/>
</dbReference>
<dbReference type="Gene3D" id="1.10.8.540">
    <property type="entry name" value="FHIPEP family, domain 3"/>
    <property type="match status" value="1"/>
</dbReference>
<dbReference type="FunCoup" id="B2A366">
    <property type="interactions" value="114"/>
</dbReference>